<evidence type="ECO:0000256" key="3">
    <source>
        <dbReference type="PROSITE-ProRule" id="PRU01106"/>
    </source>
</evidence>
<protein>
    <submittedName>
        <fullName evidence="6">Acyl-CoA thioesterase YciA</fullName>
    </submittedName>
</protein>
<evidence type="ECO:0000256" key="4">
    <source>
        <dbReference type="SAM" id="MobiDB-lite"/>
    </source>
</evidence>
<dbReference type="GO" id="GO:0006637">
    <property type="term" value="P:acyl-CoA metabolic process"/>
    <property type="evidence" value="ECO:0007669"/>
    <property type="project" value="TreeGrafter"/>
</dbReference>
<dbReference type="InterPro" id="IPR033120">
    <property type="entry name" value="HOTDOG_ACOT"/>
</dbReference>
<evidence type="ECO:0000313" key="7">
    <source>
        <dbReference type="Proteomes" id="UP000185192"/>
    </source>
</evidence>
<dbReference type="PROSITE" id="PS51770">
    <property type="entry name" value="HOTDOG_ACOT"/>
    <property type="match status" value="1"/>
</dbReference>
<feature type="compositionally biased region" description="Basic and acidic residues" evidence="4">
    <location>
        <begin position="124"/>
        <end position="136"/>
    </location>
</feature>
<dbReference type="STRING" id="1123272.SAMN02745824_3383"/>
<dbReference type="CDD" id="cd03442">
    <property type="entry name" value="BFIT_BACH"/>
    <property type="match status" value="1"/>
</dbReference>
<dbReference type="InterPro" id="IPR006683">
    <property type="entry name" value="Thioestr_dom"/>
</dbReference>
<dbReference type="RefSeq" id="WP_074206249.1">
    <property type="nucleotide sequence ID" value="NZ_FSQW01000002.1"/>
</dbReference>
<dbReference type="PANTHER" id="PTHR11049:SF5">
    <property type="entry name" value="ACYL-COA THIOESTER HYDROLASE YCIA"/>
    <property type="match status" value="1"/>
</dbReference>
<evidence type="ECO:0000259" key="5">
    <source>
        <dbReference type="PROSITE" id="PS51770"/>
    </source>
</evidence>
<accession>A0A1N6HNS5</accession>
<dbReference type="PANTHER" id="PTHR11049">
    <property type="entry name" value="ACYL COENZYME A THIOESTER HYDROLASE"/>
    <property type="match status" value="1"/>
</dbReference>
<feature type="domain" description="HotDog ACOT-type" evidence="5">
    <location>
        <begin position="10"/>
        <end position="122"/>
    </location>
</feature>
<dbReference type="InterPro" id="IPR029069">
    <property type="entry name" value="HotDog_dom_sf"/>
</dbReference>
<proteinExistence type="inferred from homology"/>
<dbReference type="GO" id="GO:0009062">
    <property type="term" value="P:fatty acid catabolic process"/>
    <property type="evidence" value="ECO:0007669"/>
    <property type="project" value="TreeGrafter"/>
</dbReference>
<dbReference type="AlphaFoldDB" id="A0A1N6HNS5"/>
<keyword evidence="2 3" id="KW-0378">Hydrolase</keyword>
<keyword evidence="7" id="KW-1185">Reference proteome</keyword>
<comment type="similarity">
    <text evidence="1">Belongs to the acyl coenzyme A hydrolase family.</text>
</comment>
<dbReference type="EMBL" id="FSQW01000002">
    <property type="protein sequence ID" value="SIO21403.1"/>
    <property type="molecule type" value="Genomic_DNA"/>
</dbReference>
<dbReference type="Proteomes" id="UP000185192">
    <property type="component" value="Unassembled WGS sequence"/>
</dbReference>
<evidence type="ECO:0000256" key="2">
    <source>
        <dbReference type="ARBA" id="ARBA00022801"/>
    </source>
</evidence>
<dbReference type="InterPro" id="IPR040170">
    <property type="entry name" value="Cytosol_ACT"/>
</dbReference>
<dbReference type="GO" id="GO:0005829">
    <property type="term" value="C:cytosol"/>
    <property type="evidence" value="ECO:0007669"/>
    <property type="project" value="TreeGrafter"/>
</dbReference>
<sequence length="145" mass="15845">MSEDDVQTLRKMQPVLRVAPRPRDLNNNGHIFGGWVLSQMDTAGGIMAARVAQGSTATVAIEAMEFIAPILQRDLISVYARVERIGRTSIAIRLDVIASRNLGEEWVPVTSGLFTFVALDENHQPRPIPEESKTRYLDATGGGSA</sequence>
<dbReference type="Pfam" id="PF03061">
    <property type="entry name" value="4HBT"/>
    <property type="match status" value="1"/>
</dbReference>
<name>A0A1N6HNS5_9SPHN</name>
<reference evidence="7" key="1">
    <citation type="submission" date="2016-11" db="EMBL/GenBank/DDBJ databases">
        <authorList>
            <person name="Varghese N."/>
            <person name="Submissions S."/>
        </authorList>
    </citation>
    <scope>NUCLEOTIDE SEQUENCE [LARGE SCALE GENOMIC DNA]</scope>
    <source>
        <strain evidence="7">DSM 22363</strain>
    </source>
</reference>
<dbReference type="SUPFAM" id="SSF54637">
    <property type="entry name" value="Thioesterase/thiol ester dehydrase-isomerase"/>
    <property type="match status" value="1"/>
</dbReference>
<evidence type="ECO:0000313" key="6">
    <source>
        <dbReference type="EMBL" id="SIO21403.1"/>
    </source>
</evidence>
<dbReference type="GO" id="GO:0052816">
    <property type="term" value="F:long-chain fatty acyl-CoA hydrolase activity"/>
    <property type="evidence" value="ECO:0007669"/>
    <property type="project" value="TreeGrafter"/>
</dbReference>
<organism evidence="6 7">
    <name type="scientific">Parasphingorhabdus marina DSM 22363</name>
    <dbReference type="NCBI Taxonomy" id="1123272"/>
    <lineage>
        <taxon>Bacteria</taxon>
        <taxon>Pseudomonadati</taxon>
        <taxon>Pseudomonadota</taxon>
        <taxon>Alphaproteobacteria</taxon>
        <taxon>Sphingomonadales</taxon>
        <taxon>Sphingomonadaceae</taxon>
        <taxon>Parasphingorhabdus</taxon>
    </lineage>
</organism>
<gene>
    <name evidence="6" type="ORF">SAMN02745824_3383</name>
</gene>
<feature type="region of interest" description="Disordered" evidence="4">
    <location>
        <begin position="124"/>
        <end position="145"/>
    </location>
</feature>
<dbReference type="OrthoDB" id="9801856at2"/>
<evidence type="ECO:0000256" key="1">
    <source>
        <dbReference type="ARBA" id="ARBA00010458"/>
    </source>
</evidence>
<dbReference type="Gene3D" id="3.10.129.10">
    <property type="entry name" value="Hotdog Thioesterase"/>
    <property type="match status" value="1"/>
</dbReference>